<dbReference type="GeneID" id="36515808"/>
<dbReference type="RefSeq" id="XP_024664385.1">
    <property type="nucleotide sequence ID" value="XM_024808617.1"/>
</dbReference>
<organism evidence="8 9">
    <name type="scientific">Wickerhamiella sorbophila</name>
    <dbReference type="NCBI Taxonomy" id="45607"/>
    <lineage>
        <taxon>Eukaryota</taxon>
        <taxon>Fungi</taxon>
        <taxon>Dikarya</taxon>
        <taxon>Ascomycota</taxon>
        <taxon>Saccharomycotina</taxon>
        <taxon>Dipodascomycetes</taxon>
        <taxon>Dipodascales</taxon>
        <taxon>Trichomonascaceae</taxon>
        <taxon>Wickerhamiella</taxon>
    </lineage>
</organism>
<keyword evidence="9" id="KW-1185">Reference proteome</keyword>
<evidence type="ECO:0000313" key="9">
    <source>
        <dbReference type="Proteomes" id="UP000238350"/>
    </source>
</evidence>
<evidence type="ECO:0000256" key="7">
    <source>
        <dbReference type="SAM" id="MobiDB-lite"/>
    </source>
</evidence>
<dbReference type="PANTHER" id="PTHR12945:SF0">
    <property type="entry name" value="TRNA (ADENINE(58)-N(1))-METHYLTRANSFERASE NON-CATALYTIC SUBUNIT TRM6"/>
    <property type="match status" value="1"/>
</dbReference>
<dbReference type="PIRSF" id="PIRSF038170">
    <property type="entry name" value="tRNA_m1A_mtfrase"/>
    <property type="match status" value="1"/>
</dbReference>
<protein>
    <recommendedName>
        <fullName evidence="3 6">tRNA (adenine(58)-N(1))-methyltransferase non-catalytic subunit TRM6</fullName>
    </recommendedName>
</protein>
<evidence type="ECO:0000256" key="4">
    <source>
        <dbReference type="ARBA" id="ARBA00022694"/>
    </source>
</evidence>
<evidence type="ECO:0000256" key="5">
    <source>
        <dbReference type="ARBA" id="ARBA00023242"/>
    </source>
</evidence>
<accession>A0A2T0FHH8</accession>
<keyword evidence="4 6" id="KW-0819">tRNA processing</keyword>
<evidence type="ECO:0000256" key="6">
    <source>
        <dbReference type="PIRNR" id="PIRNR038170"/>
    </source>
</evidence>
<sequence length="444" mass="49750">MEPLNIQANQLILLRLPSQNIKVVKVEPGSIISLGKFGSFRADDIIGDPFGFTYEIDSGMKLSLVDNTIEFDEDDQMGAEQAMTGHKITATGMQQLTSEEIEALKSQGVSGAEIIAKVMEGHAAFEHKTEYSKEKYLKRKKQKFLQQFTPYAIGSTELIDIYLDKDPTRIYNLSPETLALALNMGNIRPGGNYLVVDETPGVLVAAILERIGGEGTITLVHENEHPNLDCLKYLVLSEEERERMIKTINWLELFHPEESEPVRTKTAEELEDLKPSHRRQYYRAKQREENHKEILKRADTCGFDALMVMTLLDLPTLIPQLLRFVGGSRPIVLYSEFKEVLVETTLALQKENRVLAPTIMETRVRKYQTLPGRIHPLMTSRGYGGYLLSALRVHPNRAVNAVGKISNRRKKAKTTASATPTPEPAQIAPVDGQEISPDTPAIDA</sequence>
<evidence type="ECO:0000313" key="8">
    <source>
        <dbReference type="EMBL" id="PRT54440.1"/>
    </source>
</evidence>
<keyword evidence="5 6" id="KW-0539">Nucleus</keyword>
<comment type="function">
    <text evidence="6">Substrate-binding subunit of tRNA (adenine-N1-)-methyltransferase, which catalyzes the formation of N1-methyladenine at position 58 (m1A58) in initiator methionyl-tRNA.</text>
</comment>
<dbReference type="InterPro" id="IPR017423">
    <property type="entry name" value="TRM6"/>
</dbReference>
<keyword evidence="8" id="KW-0489">Methyltransferase</keyword>
<dbReference type="GO" id="GO:0005634">
    <property type="term" value="C:nucleus"/>
    <property type="evidence" value="ECO:0007669"/>
    <property type="project" value="UniProtKB-SubCell"/>
</dbReference>
<dbReference type="OrthoDB" id="10254665at2759"/>
<feature type="region of interest" description="Disordered" evidence="7">
    <location>
        <begin position="406"/>
        <end position="444"/>
    </location>
</feature>
<gene>
    <name evidence="8" type="ORF">B9G98_02060</name>
</gene>
<dbReference type="Pfam" id="PF04189">
    <property type="entry name" value="Gcd10p"/>
    <property type="match status" value="1"/>
</dbReference>
<dbReference type="GO" id="GO:0030488">
    <property type="term" value="P:tRNA methylation"/>
    <property type="evidence" value="ECO:0007669"/>
    <property type="project" value="InterPro"/>
</dbReference>
<evidence type="ECO:0000256" key="2">
    <source>
        <dbReference type="ARBA" id="ARBA00008320"/>
    </source>
</evidence>
<dbReference type="EMBL" id="NDIQ01000021">
    <property type="protein sequence ID" value="PRT54440.1"/>
    <property type="molecule type" value="Genomic_DNA"/>
</dbReference>
<evidence type="ECO:0000256" key="1">
    <source>
        <dbReference type="ARBA" id="ARBA00004123"/>
    </source>
</evidence>
<comment type="similarity">
    <text evidence="2 6">Belongs to the TRM6/GCD10 family.</text>
</comment>
<reference evidence="8 9" key="1">
    <citation type="submission" date="2017-04" db="EMBL/GenBank/DDBJ databases">
        <title>Genome sequencing of [Candida] sorbophila.</title>
        <authorList>
            <person name="Ahn J.O."/>
        </authorList>
    </citation>
    <scope>NUCLEOTIDE SEQUENCE [LARGE SCALE GENOMIC DNA]</scope>
    <source>
        <strain evidence="8 9">DS02</strain>
    </source>
</reference>
<name>A0A2T0FHH8_9ASCO</name>
<keyword evidence="8" id="KW-0808">Transferase</keyword>
<comment type="subunit">
    <text evidence="6">Heterotetramer.</text>
</comment>
<dbReference type="Gene3D" id="3.10.330.20">
    <property type="match status" value="1"/>
</dbReference>
<evidence type="ECO:0000256" key="3">
    <source>
        <dbReference type="ARBA" id="ARBA00021704"/>
    </source>
</evidence>
<dbReference type="Proteomes" id="UP000238350">
    <property type="component" value="Unassembled WGS sequence"/>
</dbReference>
<comment type="caution">
    <text evidence="8">The sequence shown here is derived from an EMBL/GenBank/DDBJ whole genome shotgun (WGS) entry which is preliminary data.</text>
</comment>
<dbReference type="GO" id="GO:0031515">
    <property type="term" value="C:tRNA (m1A) methyltransferase complex"/>
    <property type="evidence" value="ECO:0007669"/>
    <property type="project" value="UniProtKB-UniRule"/>
</dbReference>
<dbReference type="AlphaFoldDB" id="A0A2T0FHH8"/>
<dbReference type="STRING" id="45607.A0A2T0FHH8"/>
<dbReference type="GO" id="GO:0008168">
    <property type="term" value="F:methyltransferase activity"/>
    <property type="evidence" value="ECO:0007669"/>
    <property type="project" value="UniProtKB-KW"/>
</dbReference>
<proteinExistence type="inferred from homology"/>
<comment type="subcellular location">
    <subcellularLocation>
        <location evidence="1 6">Nucleus</location>
    </subcellularLocation>
</comment>
<dbReference type="PANTHER" id="PTHR12945">
    <property type="entry name" value="TRANSLATION INITIATION FACTOR EIF3-RELATED"/>
    <property type="match status" value="1"/>
</dbReference>